<evidence type="ECO:0000313" key="3">
    <source>
        <dbReference type="Proteomes" id="UP000032305"/>
    </source>
</evidence>
<protein>
    <submittedName>
        <fullName evidence="2">Uncharacterized protein</fullName>
    </submittedName>
</protein>
<dbReference type="EMBL" id="BBPI01000097">
    <property type="protein sequence ID" value="GAM02692.1"/>
    <property type="molecule type" value="Genomic_DNA"/>
</dbReference>
<sequence>MQFRLLTAIMVFLGSYLPLAVILFSQNVDYAAWRRAFCWPLESGGCSLPITEAWYSLTLLVVTLVCFGMTILSLALVRPKQDVIVREAEYVPTDLMNYTLPYIVSFMGINYNETSKFVGFCVFLAWMFWITHRSGQILLNPVLIALGWRLYNVTYNFPGSSEQYKGRALVRGYLDPGRYKQWPVQDIQIIKP</sequence>
<accession>A0A0A1WBV6</accession>
<comment type="caution">
    <text evidence="2">The sequence shown here is derived from an EMBL/GenBank/DDBJ whole genome shotgun (WGS) entry which is preliminary data.</text>
</comment>
<keyword evidence="1" id="KW-1133">Transmembrane helix</keyword>
<evidence type="ECO:0000313" key="2">
    <source>
        <dbReference type="EMBL" id="GAM02692.1"/>
    </source>
</evidence>
<name>A0A0A1WBV6_9SPHN</name>
<dbReference type="RefSeq" id="WP_042490816.1">
    <property type="nucleotide sequence ID" value="NZ_BBPI01000097.1"/>
</dbReference>
<gene>
    <name evidence="2" type="ORF">SP5_097_00340</name>
</gene>
<keyword evidence="3" id="KW-1185">Reference proteome</keyword>
<dbReference type="Proteomes" id="UP000032305">
    <property type="component" value="Unassembled WGS sequence"/>
</dbReference>
<dbReference type="AlphaFoldDB" id="A0A0A1WBV6"/>
<proteinExistence type="predicted"/>
<feature type="transmembrane region" description="Helical" evidence="1">
    <location>
        <begin position="114"/>
        <end position="131"/>
    </location>
</feature>
<keyword evidence="1" id="KW-0812">Transmembrane</keyword>
<keyword evidence="1" id="KW-0472">Membrane</keyword>
<reference evidence="2 3" key="1">
    <citation type="submission" date="2014-11" db="EMBL/GenBank/DDBJ databases">
        <title>Whole genome shotgun sequence of Sphingomonas parapaucimobilis NBRC 15100.</title>
        <authorList>
            <person name="Katano-Makiyama Y."/>
            <person name="Hosoyama A."/>
            <person name="Hashimoto M."/>
            <person name="Hosoyama Y."/>
            <person name="Noguchi M."/>
            <person name="Numata M."/>
            <person name="Tsuchikane K."/>
            <person name="Hirakata S."/>
            <person name="Uohara A."/>
            <person name="Shimodaira J."/>
            <person name="Ohji S."/>
            <person name="Ichikawa N."/>
            <person name="Kimura A."/>
            <person name="Yamazoe A."/>
            <person name="Fujita N."/>
        </authorList>
    </citation>
    <scope>NUCLEOTIDE SEQUENCE [LARGE SCALE GENOMIC DNA]</scope>
    <source>
        <strain evidence="2 3">NBRC 15100</strain>
    </source>
</reference>
<evidence type="ECO:0000256" key="1">
    <source>
        <dbReference type="SAM" id="Phobius"/>
    </source>
</evidence>
<organism evidence="2 3">
    <name type="scientific">Sphingomonas parapaucimobilis NBRC 15100</name>
    <dbReference type="NCBI Taxonomy" id="1219049"/>
    <lineage>
        <taxon>Bacteria</taxon>
        <taxon>Pseudomonadati</taxon>
        <taxon>Pseudomonadota</taxon>
        <taxon>Alphaproteobacteria</taxon>
        <taxon>Sphingomonadales</taxon>
        <taxon>Sphingomonadaceae</taxon>
        <taxon>Sphingomonas</taxon>
    </lineage>
</organism>
<feature type="transmembrane region" description="Helical" evidence="1">
    <location>
        <begin position="5"/>
        <end position="25"/>
    </location>
</feature>
<dbReference type="eggNOG" id="ENOG50338FR">
    <property type="taxonomic scope" value="Bacteria"/>
</dbReference>
<feature type="transmembrane region" description="Helical" evidence="1">
    <location>
        <begin position="53"/>
        <end position="77"/>
    </location>
</feature>